<dbReference type="PRINTS" id="PR01270">
    <property type="entry name" value="HDASUPER"/>
</dbReference>
<comment type="caution">
    <text evidence="3">The sequence shown here is derived from an EMBL/GenBank/DDBJ whole genome shotgun (WGS) entry which is preliminary data.</text>
</comment>
<dbReference type="Pfam" id="PF00850">
    <property type="entry name" value="Hist_deacetyl"/>
    <property type="match status" value="1"/>
</dbReference>
<proteinExistence type="inferred from homology"/>
<dbReference type="SUPFAM" id="SSF52768">
    <property type="entry name" value="Arginase/deacetylase"/>
    <property type="match status" value="1"/>
</dbReference>
<dbReference type="RefSeq" id="WP_146400123.1">
    <property type="nucleotide sequence ID" value="NZ_SJPQ01000002.1"/>
</dbReference>
<dbReference type="EMBL" id="SJPQ01000002">
    <property type="protein sequence ID" value="TWT88780.1"/>
    <property type="molecule type" value="Genomic_DNA"/>
</dbReference>
<name>A0A5C5ZNL4_9BACT</name>
<dbReference type="AlphaFoldDB" id="A0A5C5ZNL4"/>
<evidence type="ECO:0000313" key="4">
    <source>
        <dbReference type="Proteomes" id="UP000315440"/>
    </source>
</evidence>
<dbReference type="CDD" id="cd09992">
    <property type="entry name" value="HDAC_classII"/>
    <property type="match status" value="1"/>
</dbReference>
<dbReference type="InterPro" id="IPR037138">
    <property type="entry name" value="His_deacetylse_dom_sf"/>
</dbReference>
<evidence type="ECO:0000313" key="3">
    <source>
        <dbReference type="EMBL" id="TWT88780.1"/>
    </source>
</evidence>
<organism evidence="3 4">
    <name type="scientific">Pseudobythopirellula maris</name>
    <dbReference type="NCBI Taxonomy" id="2527991"/>
    <lineage>
        <taxon>Bacteria</taxon>
        <taxon>Pseudomonadati</taxon>
        <taxon>Planctomycetota</taxon>
        <taxon>Planctomycetia</taxon>
        <taxon>Pirellulales</taxon>
        <taxon>Lacipirellulaceae</taxon>
        <taxon>Pseudobythopirellula</taxon>
    </lineage>
</organism>
<evidence type="ECO:0000259" key="2">
    <source>
        <dbReference type="Pfam" id="PF00850"/>
    </source>
</evidence>
<comment type="similarity">
    <text evidence="1">Belongs to the histone deacetylase family.</text>
</comment>
<dbReference type="Gene3D" id="3.40.800.20">
    <property type="entry name" value="Histone deacetylase domain"/>
    <property type="match status" value="1"/>
</dbReference>
<feature type="domain" description="Histone deacetylase" evidence="2">
    <location>
        <begin position="18"/>
        <end position="305"/>
    </location>
</feature>
<dbReference type="InterPro" id="IPR023801">
    <property type="entry name" value="His_deacetylse_dom"/>
</dbReference>
<dbReference type="GO" id="GO:0040029">
    <property type="term" value="P:epigenetic regulation of gene expression"/>
    <property type="evidence" value="ECO:0007669"/>
    <property type="project" value="TreeGrafter"/>
</dbReference>
<dbReference type="GO" id="GO:0016787">
    <property type="term" value="F:hydrolase activity"/>
    <property type="evidence" value="ECO:0007669"/>
    <property type="project" value="UniProtKB-KW"/>
</dbReference>
<gene>
    <name evidence="3" type="primary">hdaH</name>
    <name evidence="3" type="ORF">Mal64_22680</name>
</gene>
<accession>A0A5C5ZNL4</accession>
<dbReference type="Proteomes" id="UP000315440">
    <property type="component" value="Unassembled WGS sequence"/>
</dbReference>
<dbReference type="EC" id="3.5.1.-" evidence="3"/>
<protein>
    <submittedName>
        <fullName evidence="3">Histone deacetylase-like amidohydrolase</fullName>
        <ecNumber evidence="3">3.5.1.-</ecNumber>
    </submittedName>
</protein>
<dbReference type="InterPro" id="IPR000286">
    <property type="entry name" value="HDACs"/>
</dbReference>
<dbReference type="PANTHER" id="PTHR10625">
    <property type="entry name" value="HISTONE DEACETYLASE HDAC1-RELATED"/>
    <property type="match status" value="1"/>
</dbReference>
<dbReference type="OrthoDB" id="9808367at2"/>
<dbReference type="InterPro" id="IPR023696">
    <property type="entry name" value="Ureohydrolase_dom_sf"/>
</dbReference>
<reference evidence="3 4" key="1">
    <citation type="submission" date="2019-02" db="EMBL/GenBank/DDBJ databases">
        <title>Deep-cultivation of Planctomycetes and their phenomic and genomic characterization uncovers novel biology.</title>
        <authorList>
            <person name="Wiegand S."/>
            <person name="Jogler M."/>
            <person name="Boedeker C."/>
            <person name="Pinto D."/>
            <person name="Vollmers J."/>
            <person name="Rivas-Marin E."/>
            <person name="Kohn T."/>
            <person name="Peeters S.H."/>
            <person name="Heuer A."/>
            <person name="Rast P."/>
            <person name="Oberbeckmann S."/>
            <person name="Bunk B."/>
            <person name="Jeske O."/>
            <person name="Meyerdierks A."/>
            <person name="Storesund J.E."/>
            <person name="Kallscheuer N."/>
            <person name="Luecker S."/>
            <person name="Lage O.M."/>
            <person name="Pohl T."/>
            <person name="Merkel B.J."/>
            <person name="Hornburger P."/>
            <person name="Mueller R.-W."/>
            <person name="Bruemmer F."/>
            <person name="Labrenz M."/>
            <person name="Spormann A.M."/>
            <person name="Op Den Camp H."/>
            <person name="Overmann J."/>
            <person name="Amann R."/>
            <person name="Jetten M.S.M."/>
            <person name="Mascher T."/>
            <person name="Medema M.H."/>
            <person name="Devos D.P."/>
            <person name="Kaster A.-K."/>
            <person name="Ovreas L."/>
            <person name="Rohde M."/>
            <person name="Galperin M.Y."/>
            <person name="Jogler C."/>
        </authorList>
    </citation>
    <scope>NUCLEOTIDE SEQUENCE [LARGE SCALE GENOMIC DNA]</scope>
    <source>
        <strain evidence="3 4">Mal64</strain>
    </source>
</reference>
<dbReference type="GO" id="GO:0004407">
    <property type="term" value="F:histone deacetylase activity"/>
    <property type="evidence" value="ECO:0007669"/>
    <property type="project" value="TreeGrafter"/>
</dbReference>
<dbReference type="PANTHER" id="PTHR10625:SF10">
    <property type="entry name" value="HISTONE DEACETYLASE HDAC1"/>
    <property type="match status" value="1"/>
</dbReference>
<evidence type="ECO:0000256" key="1">
    <source>
        <dbReference type="ARBA" id="ARBA00005947"/>
    </source>
</evidence>
<sequence length="322" mass="34706">MTLLYYNPQFLNHETGAHPENAGRLRAILGRLEADRLLERCERPPWEAAPSALLTSLHGVDYLASLREMAGRGGGQVDGDTIVSSESLHVAALAAGAACDAARRVVEGEARRALCLVRPPGHHALKDRAMGFCLLGNVALAARYALDELGLDRVLIVDWDVHHGNGTQDLFYEDPRVAFFSMHRFPFWPGSGAEGETGAGDGLGFTKNLPVQFGASQDRQLSWFARELGDFADKVRPQLVIVSAGFDSHRLDPIGGLGLESADFIDLTATVMDVAAAHAGGRLVSVLEGGYHPDALAESVALHLGELLERDADEAADEQRLR</sequence>
<keyword evidence="4" id="KW-1185">Reference proteome</keyword>
<keyword evidence="3" id="KW-0378">Hydrolase</keyword>